<evidence type="ECO:0000256" key="1">
    <source>
        <dbReference type="ARBA" id="ARBA00022722"/>
    </source>
</evidence>
<dbReference type="GO" id="GO:0000175">
    <property type="term" value="F:3'-5'-RNA exonuclease activity"/>
    <property type="evidence" value="ECO:0007669"/>
    <property type="project" value="InterPro"/>
</dbReference>
<dbReference type="InterPro" id="IPR022894">
    <property type="entry name" value="Oligoribonuclease"/>
</dbReference>
<reference evidence="2" key="1">
    <citation type="submission" date="2019-08" db="EMBL/GenBank/DDBJ databases">
        <title>The improved chromosome-level genome for the pearl oyster Pinctada fucata martensii using PacBio sequencing and Hi-C.</title>
        <authorList>
            <person name="Zheng Z."/>
        </authorList>
    </citation>
    <scope>NUCLEOTIDE SEQUENCE</scope>
    <source>
        <strain evidence="2">ZZ-2019</strain>
        <tissue evidence="2">Adductor muscle</tissue>
    </source>
</reference>
<gene>
    <name evidence="2" type="ORF">FSP39_006401</name>
</gene>
<dbReference type="AlphaFoldDB" id="A0AA88YQI4"/>
<keyword evidence="1" id="KW-0378">Hydrolase</keyword>
<evidence type="ECO:0000313" key="2">
    <source>
        <dbReference type="EMBL" id="KAK3104622.1"/>
    </source>
</evidence>
<keyword evidence="3" id="KW-1185">Reference proteome</keyword>
<proteinExistence type="predicted"/>
<sequence length="298" mass="34001">MSDRAANEKLATKLLAEWRDGIIREFRGNDVTDMVHSFHCMAHVLLGFHQYSSKDIKIFEKGLTQDHGPLGRDKLPMFKFWRSTEAVVERVVRTTSDTFGPVGDHLCLRDSLEAHCKSTGTKSTIGNYKDNRFNALFQTAAEVFVHKKYFLQVLHSVEKPNKKLQSVKADLECPLVGILLQSFGLVYLKLTGPYWNMVTSGEIPYLKLYPYIQDLSTYLKKCSEDPAHILIVDGQWMTLDTFGFTNVSHKEMLKELYTVPEDHRDVLFTAIKIICNAMSNTVNKQLRDFLEGGKLSTN</sequence>
<organism evidence="2 3">
    <name type="scientific">Pinctada imbricata</name>
    <name type="common">Atlantic pearl-oyster</name>
    <name type="synonym">Pinctada martensii</name>
    <dbReference type="NCBI Taxonomy" id="66713"/>
    <lineage>
        <taxon>Eukaryota</taxon>
        <taxon>Metazoa</taxon>
        <taxon>Spiralia</taxon>
        <taxon>Lophotrochozoa</taxon>
        <taxon>Mollusca</taxon>
        <taxon>Bivalvia</taxon>
        <taxon>Autobranchia</taxon>
        <taxon>Pteriomorphia</taxon>
        <taxon>Pterioida</taxon>
        <taxon>Pterioidea</taxon>
        <taxon>Pteriidae</taxon>
        <taxon>Pinctada</taxon>
    </lineage>
</organism>
<dbReference type="Proteomes" id="UP001186944">
    <property type="component" value="Unassembled WGS sequence"/>
</dbReference>
<dbReference type="EMBL" id="VSWD01000004">
    <property type="protein sequence ID" value="KAK3104622.1"/>
    <property type="molecule type" value="Genomic_DNA"/>
</dbReference>
<dbReference type="PANTHER" id="PTHR11046">
    <property type="entry name" value="OLIGORIBONUCLEASE, MITOCHONDRIAL"/>
    <property type="match status" value="1"/>
</dbReference>
<comment type="caution">
    <text evidence="2">The sequence shown here is derived from an EMBL/GenBank/DDBJ whole genome shotgun (WGS) entry which is preliminary data.</text>
</comment>
<protein>
    <submittedName>
        <fullName evidence="2">Uncharacterized protein</fullName>
    </submittedName>
</protein>
<name>A0AA88YQI4_PINIB</name>
<keyword evidence="1" id="KW-0540">Nuclease</keyword>
<accession>A0AA88YQI4</accession>
<dbReference type="PANTHER" id="PTHR11046:SF25">
    <property type="match status" value="1"/>
</dbReference>
<evidence type="ECO:0000313" key="3">
    <source>
        <dbReference type="Proteomes" id="UP001186944"/>
    </source>
</evidence>